<accession>N2AG35</accession>
<feature type="transmembrane region" description="Helical" evidence="1">
    <location>
        <begin position="91"/>
        <end position="109"/>
    </location>
</feature>
<dbReference type="eggNOG" id="COG1835">
    <property type="taxonomic scope" value="Bacteria"/>
</dbReference>
<keyword evidence="1" id="KW-0472">Membrane</keyword>
<evidence type="ECO:0000259" key="2">
    <source>
        <dbReference type="Pfam" id="PF01757"/>
    </source>
</evidence>
<evidence type="ECO:0000313" key="3">
    <source>
        <dbReference type="EMBL" id="EMZ25180.1"/>
    </source>
</evidence>
<keyword evidence="4" id="KW-1185">Reference proteome</keyword>
<feature type="transmembrane region" description="Helical" evidence="1">
    <location>
        <begin position="257"/>
        <end position="274"/>
    </location>
</feature>
<reference evidence="3 4" key="1">
    <citation type="journal article" date="2014" name="Genome Announc.">
        <title>Draft genome sequences of the altered schaedler flora, a defined bacterial community from gnotobiotic mice.</title>
        <authorList>
            <person name="Wannemuehler M.J."/>
            <person name="Overstreet A.M."/>
            <person name="Ward D.V."/>
            <person name="Phillips G.J."/>
        </authorList>
    </citation>
    <scope>NUCLEOTIDE SEQUENCE [LARGE SCALE GENOMIC DNA]</scope>
    <source>
        <strain evidence="3 4">ASF492</strain>
    </source>
</reference>
<feature type="transmembrane region" description="Helical" evidence="1">
    <location>
        <begin position="50"/>
        <end position="71"/>
    </location>
</feature>
<feature type="transmembrane region" description="Helical" evidence="1">
    <location>
        <begin position="147"/>
        <end position="166"/>
    </location>
</feature>
<protein>
    <recommendedName>
        <fullName evidence="2">Acyltransferase 3 domain-containing protein</fullName>
    </recommendedName>
</protein>
<sequence length="318" mass="36968">METGKKIVSISYLRALAVFMILYDHLGGMRNQTWIVKRMMDFLFCTPLKIIQEFGAFGVSLFYLITGFLFLHANKNRENCVRHYMKKMVILYGYVIISFVLFGIFQWMLNFISPTYWSQFSFGDWVGCATLFYFFNGAGEMINGTTWFILPLFAFYVLAACCYSALRKNALKGILMTEGILMVGILFGVFIQRFGIAVHVLSFVPYIYIPVMGMILYFILQHEIAVWKGIGLGILNYCIMAAVFYKLNTGYYADVPYLVSVVYAIGIFLCFIFGEERTDDSASWMYRICWQQYLHFSRQGHTEEVSFQKYNRCIWNCS</sequence>
<feature type="transmembrane region" description="Helical" evidence="1">
    <location>
        <begin position="172"/>
        <end position="191"/>
    </location>
</feature>
<dbReference type="EMBL" id="AQFT01000090">
    <property type="protein sequence ID" value="EMZ25180.1"/>
    <property type="molecule type" value="Genomic_DNA"/>
</dbReference>
<dbReference type="InterPro" id="IPR002656">
    <property type="entry name" value="Acyl_transf_3_dom"/>
</dbReference>
<dbReference type="OrthoDB" id="9796461at2"/>
<feature type="transmembrane region" description="Helical" evidence="1">
    <location>
        <begin position="226"/>
        <end position="245"/>
    </location>
</feature>
<feature type="domain" description="Acyltransferase 3" evidence="2">
    <location>
        <begin position="8"/>
        <end position="276"/>
    </location>
</feature>
<dbReference type="STRING" id="1235802.C823_02929"/>
<dbReference type="PATRIC" id="fig|1235802.3.peg.3095"/>
<name>N2AG35_9FIRM</name>
<keyword evidence="1" id="KW-1133">Transmembrane helix</keyword>
<dbReference type="AlphaFoldDB" id="N2AG35"/>
<keyword evidence="1" id="KW-0812">Transmembrane</keyword>
<feature type="transmembrane region" description="Helical" evidence="1">
    <location>
        <begin position="198"/>
        <end position="220"/>
    </location>
</feature>
<proteinExistence type="predicted"/>
<organism evidence="3 4">
    <name type="scientific">Eubacterium plexicaudatum ASF492</name>
    <dbReference type="NCBI Taxonomy" id="1235802"/>
    <lineage>
        <taxon>Bacteria</taxon>
        <taxon>Bacillati</taxon>
        <taxon>Bacillota</taxon>
        <taxon>Clostridia</taxon>
        <taxon>Eubacteriales</taxon>
        <taxon>Eubacteriaceae</taxon>
        <taxon>Eubacterium</taxon>
    </lineage>
</organism>
<dbReference type="Proteomes" id="UP000012589">
    <property type="component" value="Unassembled WGS sequence"/>
</dbReference>
<evidence type="ECO:0000313" key="4">
    <source>
        <dbReference type="Proteomes" id="UP000012589"/>
    </source>
</evidence>
<comment type="caution">
    <text evidence="3">The sequence shown here is derived from an EMBL/GenBank/DDBJ whole genome shotgun (WGS) entry which is preliminary data.</text>
</comment>
<dbReference type="HOGENOM" id="CLU_873587_0_0_9"/>
<dbReference type="Pfam" id="PF01757">
    <property type="entry name" value="Acyl_transf_3"/>
    <property type="match status" value="1"/>
</dbReference>
<gene>
    <name evidence="3" type="ORF">C823_02929</name>
</gene>
<feature type="transmembrane region" description="Helical" evidence="1">
    <location>
        <begin position="12"/>
        <end position="30"/>
    </location>
</feature>
<evidence type="ECO:0000256" key="1">
    <source>
        <dbReference type="SAM" id="Phobius"/>
    </source>
</evidence>
<dbReference type="GO" id="GO:0016747">
    <property type="term" value="F:acyltransferase activity, transferring groups other than amino-acyl groups"/>
    <property type="evidence" value="ECO:0007669"/>
    <property type="project" value="InterPro"/>
</dbReference>